<dbReference type="FunFam" id="1.10.10.10:FF:000099">
    <property type="entry name" value="Two-component system response regulator TorR"/>
    <property type="match status" value="1"/>
</dbReference>
<comment type="subcellular location">
    <subcellularLocation>
        <location evidence="1">Cytoplasm</location>
    </subcellularLocation>
</comment>
<evidence type="ECO:0000313" key="14">
    <source>
        <dbReference type="Proteomes" id="UP001470809"/>
    </source>
</evidence>
<evidence type="ECO:0000256" key="9">
    <source>
        <dbReference type="PROSITE-ProRule" id="PRU00169"/>
    </source>
</evidence>
<evidence type="ECO:0000259" key="12">
    <source>
        <dbReference type="PROSITE" id="PS51755"/>
    </source>
</evidence>
<dbReference type="Pfam" id="PF00486">
    <property type="entry name" value="Trans_reg_C"/>
    <property type="match status" value="1"/>
</dbReference>
<dbReference type="AlphaFoldDB" id="A0AAN0M7B3"/>
<evidence type="ECO:0000256" key="1">
    <source>
        <dbReference type="ARBA" id="ARBA00004496"/>
    </source>
</evidence>
<dbReference type="PROSITE" id="PS50110">
    <property type="entry name" value="RESPONSE_REGULATORY"/>
    <property type="match status" value="1"/>
</dbReference>
<evidence type="ECO:0000313" key="13">
    <source>
        <dbReference type="EMBL" id="WZU66424.1"/>
    </source>
</evidence>
<sequence>MLLYDYGMKAPPRIFLVEDDPEIGALTQSQLSQEGFDVRLAVDAAGLDRLMAKEQPHMVILDLMLPGEDGLSICRRLRLTSDVHILMLTARTDEIDRVVGLELGADDYLGKPFSMRELVARIRAVMRRGAPDRAPANVTLHFEAFHAHLDRLELRRGDKEITLTSGEFALLRVFLQNPGRVLSRDQLMDMSQGRVADSFDRTVDVQISRLRAKLGENPRDPRMIKTVRNAGYIFTSEVRR</sequence>
<evidence type="ECO:0000256" key="8">
    <source>
        <dbReference type="ARBA" id="ARBA00067337"/>
    </source>
</evidence>
<organism evidence="13 14">
    <name type="scientific">Yoonia rhodophyticola</name>
    <dbReference type="NCBI Taxonomy" id="3137370"/>
    <lineage>
        <taxon>Bacteria</taxon>
        <taxon>Pseudomonadati</taxon>
        <taxon>Pseudomonadota</taxon>
        <taxon>Alphaproteobacteria</taxon>
        <taxon>Rhodobacterales</taxon>
        <taxon>Paracoccaceae</taxon>
        <taxon>Yoonia</taxon>
    </lineage>
</organism>
<dbReference type="GO" id="GO:0032993">
    <property type="term" value="C:protein-DNA complex"/>
    <property type="evidence" value="ECO:0007669"/>
    <property type="project" value="TreeGrafter"/>
</dbReference>
<feature type="domain" description="Response regulatory" evidence="11">
    <location>
        <begin position="13"/>
        <end position="126"/>
    </location>
</feature>
<keyword evidence="14" id="KW-1185">Reference proteome</keyword>
<dbReference type="GO" id="GO:0005829">
    <property type="term" value="C:cytosol"/>
    <property type="evidence" value="ECO:0007669"/>
    <property type="project" value="TreeGrafter"/>
</dbReference>
<gene>
    <name evidence="13" type="ORF">AABB31_15365</name>
</gene>
<dbReference type="GO" id="GO:0006355">
    <property type="term" value="P:regulation of DNA-templated transcription"/>
    <property type="evidence" value="ECO:0007669"/>
    <property type="project" value="InterPro"/>
</dbReference>
<dbReference type="PANTHER" id="PTHR48111">
    <property type="entry name" value="REGULATOR OF RPOS"/>
    <property type="match status" value="1"/>
</dbReference>
<dbReference type="GO" id="GO:0000156">
    <property type="term" value="F:phosphorelay response regulator activity"/>
    <property type="evidence" value="ECO:0007669"/>
    <property type="project" value="TreeGrafter"/>
</dbReference>
<dbReference type="RefSeq" id="WP_342075747.1">
    <property type="nucleotide sequence ID" value="NZ_CP151767.2"/>
</dbReference>
<keyword evidence="5" id="KW-0805">Transcription regulation</keyword>
<feature type="DNA-binding region" description="OmpR/PhoB-type" evidence="10">
    <location>
        <begin position="137"/>
        <end position="236"/>
    </location>
</feature>
<evidence type="ECO:0000256" key="10">
    <source>
        <dbReference type="PROSITE-ProRule" id="PRU01091"/>
    </source>
</evidence>
<evidence type="ECO:0000256" key="5">
    <source>
        <dbReference type="ARBA" id="ARBA00023015"/>
    </source>
</evidence>
<dbReference type="InterPro" id="IPR001789">
    <property type="entry name" value="Sig_transdc_resp-reg_receiver"/>
</dbReference>
<proteinExistence type="predicted"/>
<dbReference type="Proteomes" id="UP001470809">
    <property type="component" value="Chromosome"/>
</dbReference>
<evidence type="ECO:0000256" key="4">
    <source>
        <dbReference type="ARBA" id="ARBA00023012"/>
    </source>
</evidence>
<dbReference type="SMART" id="SM00448">
    <property type="entry name" value="REC"/>
    <property type="match status" value="1"/>
</dbReference>
<dbReference type="PANTHER" id="PTHR48111:SF4">
    <property type="entry name" value="DNA-BINDING DUAL TRANSCRIPTIONAL REGULATOR OMPR"/>
    <property type="match status" value="1"/>
</dbReference>
<name>A0AAN0M7B3_9RHOB</name>
<feature type="domain" description="OmpR/PhoB-type" evidence="12">
    <location>
        <begin position="137"/>
        <end position="236"/>
    </location>
</feature>
<evidence type="ECO:0000256" key="7">
    <source>
        <dbReference type="ARBA" id="ARBA00023163"/>
    </source>
</evidence>
<dbReference type="InterPro" id="IPR036388">
    <property type="entry name" value="WH-like_DNA-bd_sf"/>
</dbReference>
<dbReference type="Pfam" id="PF00072">
    <property type="entry name" value="Response_reg"/>
    <property type="match status" value="1"/>
</dbReference>
<dbReference type="SUPFAM" id="SSF52172">
    <property type="entry name" value="CheY-like"/>
    <property type="match status" value="1"/>
</dbReference>
<reference evidence="13 14" key="2">
    <citation type="submission" date="2024-08" db="EMBL/GenBank/DDBJ databases">
        <title>Phylogenomic analyses of a clade within the roseobacter group suggest taxonomic reassignments of species of the genera Aestuariivita, Citreicella, Loktanella, Nautella, Pelagibaca, Ruegeria, Thalassobius, Thiobacimonas and Tropicibacter, and the proposal o.</title>
        <authorList>
            <person name="Jeon C.O."/>
        </authorList>
    </citation>
    <scope>NUCLEOTIDE SEQUENCE [LARGE SCALE GENOMIC DNA]</scope>
    <source>
        <strain evidence="13 14">SS1-5</strain>
    </source>
</reference>
<dbReference type="Gene3D" id="3.40.50.2300">
    <property type="match status" value="1"/>
</dbReference>
<keyword evidence="2" id="KW-0963">Cytoplasm</keyword>
<feature type="modified residue" description="4-aspartylphosphate" evidence="9">
    <location>
        <position position="62"/>
    </location>
</feature>
<protein>
    <recommendedName>
        <fullName evidence="8">Regulatory protein VirG</fullName>
    </recommendedName>
</protein>
<keyword evidence="7" id="KW-0804">Transcription</keyword>
<dbReference type="InterPro" id="IPR001867">
    <property type="entry name" value="OmpR/PhoB-type_DNA-bd"/>
</dbReference>
<keyword evidence="3 9" id="KW-0597">Phosphoprotein</keyword>
<reference evidence="14" key="1">
    <citation type="submission" date="2024-04" db="EMBL/GenBank/DDBJ databases">
        <title>Phylogenomic analyses of a clade within the roseobacter group suggest taxonomic reassignments of species of the genera Aestuariivita, Citreicella, Loktanella, Nautella, Pelagibaca, Ruegeria, Thalassobius, Thiobacimonas and Tropicibacter, and the proposal o.</title>
        <authorList>
            <person name="Jeon C.O."/>
        </authorList>
    </citation>
    <scope>NUCLEOTIDE SEQUENCE [LARGE SCALE GENOMIC DNA]</scope>
    <source>
        <strain evidence="14">SS1-5</strain>
    </source>
</reference>
<dbReference type="EMBL" id="CP151767">
    <property type="protein sequence ID" value="WZU66424.1"/>
    <property type="molecule type" value="Genomic_DNA"/>
</dbReference>
<dbReference type="InterPro" id="IPR011006">
    <property type="entry name" value="CheY-like_superfamily"/>
</dbReference>
<evidence type="ECO:0000256" key="2">
    <source>
        <dbReference type="ARBA" id="ARBA00022490"/>
    </source>
</evidence>
<dbReference type="Gene3D" id="6.10.250.690">
    <property type="match status" value="1"/>
</dbReference>
<keyword evidence="6 10" id="KW-0238">DNA-binding</keyword>
<dbReference type="Gene3D" id="1.10.10.10">
    <property type="entry name" value="Winged helix-like DNA-binding domain superfamily/Winged helix DNA-binding domain"/>
    <property type="match status" value="1"/>
</dbReference>
<dbReference type="PROSITE" id="PS51755">
    <property type="entry name" value="OMPR_PHOB"/>
    <property type="match status" value="1"/>
</dbReference>
<dbReference type="SUPFAM" id="SSF46894">
    <property type="entry name" value="C-terminal effector domain of the bipartite response regulators"/>
    <property type="match status" value="1"/>
</dbReference>
<evidence type="ECO:0000259" key="11">
    <source>
        <dbReference type="PROSITE" id="PS50110"/>
    </source>
</evidence>
<accession>A0AAN0M7B3</accession>
<dbReference type="GO" id="GO:0000976">
    <property type="term" value="F:transcription cis-regulatory region binding"/>
    <property type="evidence" value="ECO:0007669"/>
    <property type="project" value="TreeGrafter"/>
</dbReference>
<evidence type="ECO:0000256" key="6">
    <source>
        <dbReference type="ARBA" id="ARBA00023125"/>
    </source>
</evidence>
<dbReference type="SMART" id="SM00862">
    <property type="entry name" value="Trans_reg_C"/>
    <property type="match status" value="1"/>
</dbReference>
<dbReference type="CDD" id="cd00383">
    <property type="entry name" value="trans_reg_C"/>
    <property type="match status" value="1"/>
</dbReference>
<dbReference type="InterPro" id="IPR039420">
    <property type="entry name" value="WalR-like"/>
</dbReference>
<dbReference type="KEGG" id="yrh:AABB31_15365"/>
<evidence type="ECO:0000256" key="3">
    <source>
        <dbReference type="ARBA" id="ARBA00022553"/>
    </source>
</evidence>
<keyword evidence="4" id="KW-0902">Two-component regulatory system</keyword>
<dbReference type="InterPro" id="IPR016032">
    <property type="entry name" value="Sig_transdc_resp-reg_C-effctor"/>
</dbReference>